<dbReference type="SUPFAM" id="SSF55729">
    <property type="entry name" value="Acyl-CoA N-acyltransferases (Nat)"/>
    <property type="match status" value="1"/>
</dbReference>
<proteinExistence type="predicted"/>
<accession>A0A417YPZ4</accession>
<dbReference type="NCBIfam" id="NF045478">
    <property type="entry name" value="XF1762_fam"/>
    <property type="match status" value="1"/>
</dbReference>
<organism evidence="2 3">
    <name type="scientific">Neobacillus notoginsengisoli</name>
    <dbReference type="NCBI Taxonomy" id="1578198"/>
    <lineage>
        <taxon>Bacteria</taxon>
        <taxon>Bacillati</taxon>
        <taxon>Bacillota</taxon>
        <taxon>Bacilli</taxon>
        <taxon>Bacillales</taxon>
        <taxon>Bacillaceae</taxon>
        <taxon>Neobacillus</taxon>
    </lineage>
</organism>
<feature type="region of interest" description="Disordered" evidence="1">
    <location>
        <begin position="207"/>
        <end position="234"/>
    </location>
</feature>
<dbReference type="EMBL" id="QWEG01000012">
    <property type="protein sequence ID" value="RHW36038.1"/>
    <property type="molecule type" value="Genomic_DNA"/>
</dbReference>
<evidence type="ECO:0000256" key="1">
    <source>
        <dbReference type="SAM" id="MobiDB-lite"/>
    </source>
</evidence>
<protein>
    <recommendedName>
        <fullName evidence="4">GNAT family N-acetyltransferase</fullName>
    </recommendedName>
</protein>
<dbReference type="AlphaFoldDB" id="A0A417YPZ4"/>
<gene>
    <name evidence="2" type="ORF">D1B31_18310</name>
</gene>
<dbReference type="Gene3D" id="3.40.630.30">
    <property type="match status" value="1"/>
</dbReference>
<dbReference type="RefSeq" id="WP_118923114.1">
    <property type="nucleotide sequence ID" value="NZ_QWEG01000012.1"/>
</dbReference>
<dbReference type="InterPro" id="IPR016181">
    <property type="entry name" value="Acyl_CoA_acyltransferase"/>
</dbReference>
<comment type="caution">
    <text evidence="2">The sequence shown here is derived from an EMBL/GenBank/DDBJ whole genome shotgun (WGS) entry which is preliminary data.</text>
</comment>
<sequence>MYKTKPFYWIFYKVSTNRFVILSDEELGNGALGELLDDGYEIVWDSALTKEIAKQHALVQIDSFLDWYQRDTPLDTLFIEQPKPLKLMPVPITFREACQFINEHHRHHVAPQGHRFSVALSDGDTLVGVIMAGNPVNRHLDDGFTLEITRCCIKSSIYKNGVSKLVSAVYQAAKAMGYTKIISYTLEEETGVSLRASGFYLSGISDGGSWSSQSRKRVDKAPTGPKKRWVKQIS</sequence>
<dbReference type="InterPro" id="IPR057895">
    <property type="entry name" value="Mom"/>
</dbReference>
<evidence type="ECO:0000313" key="2">
    <source>
        <dbReference type="EMBL" id="RHW36038.1"/>
    </source>
</evidence>
<dbReference type="OrthoDB" id="1653618at2"/>
<reference evidence="2 3" key="1">
    <citation type="journal article" date="2017" name="Int. J. Syst. Evol. Microbiol.">
        <title>Bacillus notoginsengisoli sp. nov., a novel bacterium isolated from the rhizosphere of Panax notoginseng.</title>
        <authorList>
            <person name="Zhang M.Y."/>
            <person name="Cheng J."/>
            <person name="Cai Y."/>
            <person name="Zhang T.Y."/>
            <person name="Wu Y.Y."/>
            <person name="Manikprabhu D."/>
            <person name="Li W.J."/>
            <person name="Zhang Y.X."/>
        </authorList>
    </citation>
    <scope>NUCLEOTIDE SEQUENCE [LARGE SCALE GENOMIC DNA]</scope>
    <source>
        <strain evidence="2 3">JCM 30743</strain>
    </source>
</reference>
<feature type="compositionally biased region" description="Basic residues" evidence="1">
    <location>
        <begin position="225"/>
        <end position="234"/>
    </location>
</feature>
<dbReference type="Proteomes" id="UP000284416">
    <property type="component" value="Unassembled WGS sequence"/>
</dbReference>
<keyword evidence="3" id="KW-1185">Reference proteome</keyword>
<evidence type="ECO:0008006" key="4">
    <source>
        <dbReference type="Google" id="ProtNLM"/>
    </source>
</evidence>
<dbReference type="InterPro" id="IPR053780">
    <property type="entry name" value="Gp66-like"/>
</dbReference>
<evidence type="ECO:0000313" key="3">
    <source>
        <dbReference type="Proteomes" id="UP000284416"/>
    </source>
</evidence>
<dbReference type="Pfam" id="PF25680">
    <property type="entry name" value="Mom"/>
    <property type="match status" value="1"/>
</dbReference>
<name>A0A417YPZ4_9BACI</name>